<dbReference type="Gene3D" id="3.60.20.10">
    <property type="entry name" value="Glutamine Phosphoribosylpyrophosphate, subunit 1, domain 1"/>
    <property type="match status" value="1"/>
</dbReference>
<evidence type="ECO:0000313" key="2">
    <source>
        <dbReference type="Proteomes" id="UP000245390"/>
    </source>
</evidence>
<reference evidence="1 2" key="1">
    <citation type="submission" date="2018-05" db="EMBL/GenBank/DDBJ databases">
        <title>Genomic Encyclopedia of Type Strains, Phase IV (KMG-IV): sequencing the most valuable type-strain genomes for metagenomic binning, comparative biology and taxonomic classification.</title>
        <authorList>
            <person name="Goeker M."/>
        </authorList>
    </citation>
    <scope>NUCLEOTIDE SEQUENCE [LARGE SCALE GENOMIC DNA]</scope>
    <source>
        <strain evidence="1 2">DSM 103371</strain>
    </source>
</reference>
<dbReference type="Proteomes" id="UP000245390">
    <property type="component" value="Unassembled WGS sequence"/>
</dbReference>
<name>A0A316FYC4_9RHOB</name>
<organism evidence="1 2">
    <name type="scientific">Silicimonas algicola</name>
    <dbReference type="NCBI Taxonomy" id="1826607"/>
    <lineage>
        <taxon>Bacteria</taxon>
        <taxon>Pseudomonadati</taxon>
        <taxon>Pseudomonadota</taxon>
        <taxon>Alphaproteobacteria</taxon>
        <taxon>Rhodobacterales</taxon>
        <taxon>Paracoccaceae</taxon>
    </lineage>
</organism>
<dbReference type="InterPro" id="IPR029055">
    <property type="entry name" value="Ntn_hydrolases_N"/>
</dbReference>
<dbReference type="SUPFAM" id="SSF56235">
    <property type="entry name" value="N-terminal nucleophile aminohydrolases (Ntn hydrolases)"/>
    <property type="match status" value="1"/>
</dbReference>
<dbReference type="Pfam" id="PF06267">
    <property type="entry name" value="DUF1028"/>
    <property type="match status" value="1"/>
</dbReference>
<protein>
    <submittedName>
        <fullName evidence="1">Uncharacterized protein DUF1028</fullName>
    </submittedName>
</protein>
<proteinExistence type="predicted"/>
<keyword evidence="2" id="KW-1185">Reference proteome</keyword>
<sequence length="73" mass="7575">MQTSGRRQPPAYRQIAILRADGVSAVVSGEAVLDRQGTHAVESVAATINNLRGPNVLYAIEAACHEFAGGLAG</sequence>
<gene>
    <name evidence="1" type="ORF">C8D95_1163</name>
</gene>
<dbReference type="AlphaFoldDB" id="A0A316FYC4"/>
<comment type="caution">
    <text evidence="1">The sequence shown here is derived from an EMBL/GenBank/DDBJ whole genome shotgun (WGS) entry which is preliminary data.</text>
</comment>
<dbReference type="EMBL" id="QGGV01000016">
    <property type="protein sequence ID" value="PWK52706.1"/>
    <property type="molecule type" value="Genomic_DNA"/>
</dbReference>
<dbReference type="InterPro" id="IPR010430">
    <property type="entry name" value="DUF1028"/>
</dbReference>
<accession>A0A316FYC4</accession>
<evidence type="ECO:0000313" key="1">
    <source>
        <dbReference type="EMBL" id="PWK52706.1"/>
    </source>
</evidence>